<dbReference type="GO" id="GO:0004794">
    <property type="term" value="F:threonine deaminase activity"/>
    <property type="evidence" value="ECO:0007669"/>
    <property type="project" value="UniProtKB-EC"/>
</dbReference>
<evidence type="ECO:0000256" key="3">
    <source>
        <dbReference type="ARBA" id="ARBA00023239"/>
    </source>
</evidence>
<evidence type="ECO:0000256" key="1">
    <source>
        <dbReference type="ARBA" id="ARBA00001933"/>
    </source>
</evidence>
<feature type="domain" description="ACT" evidence="4">
    <location>
        <begin position="330"/>
        <end position="401"/>
    </location>
</feature>
<accession>A0ABV4U867</accession>
<name>A0ABV4U867_9BACT</name>
<dbReference type="NCBIfam" id="TIGR01127">
    <property type="entry name" value="ilvA_1Cterm"/>
    <property type="match status" value="1"/>
</dbReference>
<dbReference type="EMBL" id="JBGUBD010000012">
    <property type="protein sequence ID" value="MFA9479807.1"/>
    <property type="molecule type" value="Genomic_DNA"/>
</dbReference>
<protein>
    <submittedName>
        <fullName evidence="5">Threonine ammonia-lyase</fullName>
        <ecNumber evidence="5">4.3.1.19</ecNumber>
    </submittedName>
</protein>
<keyword evidence="2" id="KW-0663">Pyridoxal phosphate</keyword>
<dbReference type="PANTHER" id="PTHR48078:SF19">
    <property type="entry name" value="ACT DOMAIN-CONTAINING PROTEIN"/>
    <property type="match status" value="1"/>
</dbReference>
<sequence>MQPVTFEDVQAARQRIGDAIVLTPCAKSPALSEIADCELYCKLEYLQRTGSFKERGAANALTLLAEVGGKPGVVAASAGNHALALAYHGKRLGLPVTVVMPRFAPLIKAATCQRLGANVIKFGESFAEARQHADRLTTEQGLIYVHGYDDPAVIAGQGTLGIELHEQLPELDAVVIPIGGGGLIAGVAVALKALRPDVTIIGVEPERMPCYSKALEHGEPCMIDPVPSLADGLAVGRVGERAFLTARPHVDRVVQVSEAELALAILRLLELEKAVVEGAGAASLAAVLAGKLPELAGKRVALPLCGGNIDPLVLRRVIEHGLAVDHRLCRFTVTISDRPGGLAKLTRLIADADASIQEVRHDRIFAGPEVTNVQVDVVIETRDADHAEAVRTALKAEGLLH</sequence>
<dbReference type="Gene3D" id="3.30.70.260">
    <property type="match status" value="1"/>
</dbReference>
<dbReference type="PANTHER" id="PTHR48078">
    <property type="entry name" value="THREONINE DEHYDRATASE, MITOCHONDRIAL-RELATED"/>
    <property type="match status" value="1"/>
</dbReference>
<dbReference type="Gene3D" id="3.40.50.1100">
    <property type="match status" value="2"/>
</dbReference>
<organism evidence="5 6">
    <name type="scientific">Natronomicrosphaera hydrolytica</name>
    <dbReference type="NCBI Taxonomy" id="3242702"/>
    <lineage>
        <taxon>Bacteria</taxon>
        <taxon>Pseudomonadati</taxon>
        <taxon>Planctomycetota</taxon>
        <taxon>Phycisphaerae</taxon>
        <taxon>Phycisphaerales</taxon>
        <taxon>Phycisphaeraceae</taxon>
        <taxon>Natronomicrosphaera</taxon>
    </lineage>
</organism>
<evidence type="ECO:0000313" key="6">
    <source>
        <dbReference type="Proteomes" id="UP001575105"/>
    </source>
</evidence>
<keyword evidence="6" id="KW-1185">Reference proteome</keyword>
<comment type="caution">
    <text evidence="5">The sequence shown here is derived from an EMBL/GenBank/DDBJ whole genome shotgun (WGS) entry which is preliminary data.</text>
</comment>
<dbReference type="InterPro" id="IPR050147">
    <property type="entry name" value="Ser/Thr_Dehydratase"/>
</dbReference>
<evidence type="ECO:0000256" key="2">
    <source>
        <dbReference type="ARBA" id="ARBA00022898"/>
    </source>
</evidence>
<dbReference type="EC" id="4.3.1.19" evidence="5"/>
<dbReference type="InterPro" id="IPR002912">
    <property type="entry name" value="ACT_dom"/>
</dbReference>
<proteinExistence type="predicted"/>
<comment type="cofactor">
    <cofactor evidence="1">
        <name>pyridoxal 5'-phosphate</name>
        <dbReference type="ChEBI" id="CHEBI:597326"/>
    </cofactor>
</comment>
<dbReference type="InterPro" id="IPR005789">
    <property type="entry name" value="Thr_deHydtase_catblc"/>
</dbReference>
<keyword evidence="3 5" id="KW-0456">Lyase</keyword>
<dbReference type="SUPFAM" id="SSF53686">
    <property type="entry name" value="Tryptophan synthase beta subunit-like PLP-dependent enzymes"/>
    <property type="match status" value="1"/>
</dbReference>
<dbReference type="InterPro" id="IPR044561">
    <property type="entry name" value="ACT_ThrD-II-like"/>
</dbReference>
<reference evidence="5 6" key="1">
    <citation type="submission" date="2024-08" db="EMBL/GenBank/DDBJ databases">
        <title>Whole-genome sequencing of halo(alkali)philic microorganisms from hypersaline lakes.</title>
        <authorList>
            <person name="Sorokin D.Y."/>
            <person name="Merkel A.Y."/>
            <person name="Messina E."/>
            <person name="Yakimov M."/>
        </authorList>
    </citation>
    <scope>NUCLEOTIDE SEQUENCE [LARGE SCALE GENOMIC DNA]</scope>
    <source>
        <strain evidence="5 6">AB-hyl4</strain>
    </source>
</reference>
<dbReference type="PROSITE" id="PS51671">
    <property type="entry name" value="ACT"/>
    <property type="match status" value="1"/>
</dbReference>
<dbReference type="Pfam" id="PF00291">
    <property type="entry name" value="PALP"/>
    <property type="match status" value="1"/>
</dbReference>
<evidence type="ECO:0000313" key="5">
    <source>
        <dbReference type="EMBL" id="MFA9479807.1"/>
    </source>
</evidence>
<dbReference type="InterPro" id="IPR001926">
    <property type="entry name" value="TrpB-like_PALP"/>
</dbReference>
<evidence type="ECO:0000259" key="4">
    <source>
        <dbReference type="PROSITE" id="PS51671"/>
    </source>
</evidence>
<dbReference type="RefSeq" id="WP_425346732.1">
    <property type="nucleotide sequence ID" value="NZ_JBGUBD010000012.1"/>
</dbReference>
<dbReference type="CDD" id="cd04886">
    <property type="entry name" value="ACT_ThrD-II-like"/>
    <property type="match status" value="1"/>
</dbReference>
<gene>
    <name evidence="5" type="primary">ilvA</name>
    <name evidence="5" type="ORF">ACERK3_16095</name>
</gene>
<dbReference type="CDD" id="cd01562">
    <property type="entry name" value="Thr-dehyd"/>
    <property type="match status" value="1"/>
</dbReference>
<dbReference type="InterPro" id="IPR036052">
    <property type="entry name" value="TrpB-like_PALP_sf"/>
</dbReference>
<dbReference type="Proteomes" id="UP001575105">
    <property type="component" value="Unassembled WGS sequence"/>
</dbReference>